<dbReference type="Proteomes" id="UP000717996">
    <property type="component" value="Unassembled WGS sequence"/>
</dbReference>
<dbReference type="EMBL" id="JAANIT010008584">
    <property type="protein sequence ID" value="KAG1529171.1"/>
    <property type="molecule type" value="Genomic_DNA"/>
</dbReference>
<reference evidence="2" key="1">
    <citation type="journal article" date="2020" name="Microb. Genom.">
        <title>Genetic diversity of clinical and environmental Mucorales isolates obtained from an investigation of mucormycosis cases among solid organ transplant recipients.</title>
        <authorList>
            <person name="Nguyen M.H."/>
            <person name="Kaul D."/>
            <person name="Muto C."/>
            <person name="Cheng S.J."/>
            <person name="Richter R.A."/>
            <person name="Bruno V.M."/>
            <person name="Liu G."/>
            <person name="Beyhan S."/>
            <person name="Sundermann A.J."/>
            <person name="Mounaud S."/>
            <person name="Pasculle A.W."/>
            <person name="Nierman W.C."/>
            <person name="Driscoll E."/>
            <person name="Cumbie R."/>
            <person name="Clancy C.J."/>
            <person name="Dupont C.L."/>
        </authorList>
    </citation>
    <scope>NUCLEOTIDE SEQUENCE</scope>
    <source>
        <strain evidence="2">GL16</strain>
    </source>
</reference>
<organism evidence="2 3">
    <name type="scientific">Rhizopus oryzae</name>
    <name type="common">Mucormycosis agent</name>
    <name type="synonym">Rhizopus arrhizus var. delemar</name>
    <dbReference type="NCBI Taxonomy" id="64495"/>
    <lineage>
        <taxon>Eukaryota</taxon>
        <taxon>Fungi</taxon>
        <taxon>Fungi incertae sedis</taxon>
        <taxon>Mucoromycota</taxon>
        <taxon>Mucoromycotina</taxon>
        <taxon>Mucoromycetes</taxon>
        <taxon>Mucorales</taxon>
        <taxon>Mucorineae</taxon>
        <taxon>Rhizopodaceae</taxon>
        <taxon>Rhizopus</taxon>
    </lineage>
</organism>
<accession>A0A9P6XMZ2</accession>
<comment type="caution">
    <text evidence="2">The sequence shown here is derived from an EMBL/GenBank/DDBJ whole genome shotgun (WGS) entry which is preliminary data.</text>
</comment>
<evidence type="ECO:0000313" key="3">
    <source>
        <dbReference type="Proteomes" id="UP000717996"/>
    </source>
</evidence>
<dbReference type="AlphaFoldDB" id="A0A9P6XMZ2"/>
<feature type="region of interest" description="Disordered" evidence="1">
    <location>
        <begin position="58"/>
        <end position="110"/>
    </location>
</feature>
<gene>
    <name evidence="2" type="ORF">G6F51_014232</name>
</gene>
<proteinExistence type="predicted"/>
<feature type="region of interest" description="Disordered" evidence="1">
    <location>
        <begin position="1"/>
        <end position="22"/>
    </location>
</feature>
<evidence type="ECO:0000313" key="2">
    <source>
        <dbReference type="EMBL" id="KAG1529171.1"/>
    </source>
</evidence>
<name>A0A9P6XMZ2_RHIOR</name>
<protein>
    <submittedName>
        <fullName evidence="2">Uncharacterized protein</fullName>
    </submittedName>
</protein>
<sequence length="110" mass="12132">MAARIRQRRRRPRDAEVGQQGVQAMPRVRLKQQQGLAARGRPVAQRLRVIVAKWRARSGRPDARAGRPRVRQAAGIHAAGGKPQGFHRRRGLPGRPATSSCPAWLRGAPA</sequence>
<feature type="compositionally biased region" description="Basic residues" evidence="1">
    <location>
        <begin position="1"/>
        <end position="12"/>
    </location>
</feature>
<evidence type="ECO:0000256" key="1">
    <source>
        <dbReference type="SAM" id="MobiDB-lite"/>
    </source>
</evidence>